<protein>
    <submittedName>
        <fullName evidence="2">Uncharacterized protein</fullName>
    </submittedName>
</protein>
<feature type="compositionally biased region" description="Acidic residues" evidence="1">
    <location>
        <begin position="678"/>
        <end position="687"/>
    </location>
</feature>
<feature type="region of interest" description="Disordered" evidence="1">
    <location>
        <begin position="669"/>
        <end position="703"/>
    </location>
</feature>
<comment type="caution">
    <text evidence="2">The sequence shown here is derived from an EMBL/GenBank/DDBJ whole genome shotgun (WGS) entry which is preliminary data.</text>
</comment>
<dbReference type="InterPro" id="IPR032675">
    <property type="entry name" value="LRR_dom_sf"/>
</dbReference>
<dbReference type="AlphaFoldDB" id="A0A6A3Y7D3"/>
<proteinExistence type="predicted"/>
<evidence type="ECO:0000313" key="2">
    <source>
        <dbReference type="EMBL" id="KAE9213387.1"/>
    </source>
</evidence>
<dbReference type="EMBL" id="QXGB01000480">
    <property type="protein sequence ID" value="KAE9213387.1"/>
    <property type="molecule type" value="Genomic_DNA"/>
</dbReference>
<keyword evidence="3" id="KW-1185">Reference proteome</keyword>
<reference evidence="2 3" key="1">
    <citation type="submission" date="2018-08" db="EMBL/GenBank/DDBJ databases">
        <title>Genomic investigation of the strawberry pathogen Phytophthora fragariae indicates pathogenicity is determined by transcriptional variation in three key races.</title>
        <authorList>
            <person name="Adams T.M."/>
            <person name="Armitage A.D."/>
            <person name="Sobczyk M.K."/>
            <person name="Bates H.J."/>
            <person name="Dunwell J.M."/>
            <person name="Nellist C.F."/>
            <person name="Harrison R.J."/>
        </authorList>
    </citation>
    <scope>NUCLEOTIDE SEQUENCE [LARGE SCALE GENOMIC DNA]</scope>
    <source>
        <strain evidence="2 3">NOV-27</strain>
    </source>
</reference>
<dbReference type="SUPFAM" id="SSF52047">
    <property type="entry name" value="RNI-like"/>
    <property type="match status" value="1"/>
</dbReference>
<evidence type="ECO:0000313" key="3">
    <source>
        <dbReference type="Proteomes" id="UP000433483"/>
    </source>
</evidence>
<accession>A0A6A3Y7D3</accession>
<dbReference type="OrthoDB" id="128830at2759"/>
<name>A0A6A3Y7D3_9STRA</name>
<evidence type="ECO:0000256" key="1">
    <source>
        <dbReference type="SAM" id="MobiDB-lite"/>
    </source>
</evidence>
<dbReference type="Proteomes" id="UP000433483">
    <property type="component" value="Unassembled WGS sequence"/>
</dbReference>
<organism evidence="2 3">
    <name type="scientific">Phytophthora fragariae</name>
    <dbReference type="NCBI Taxonomy" id="53985"/>
    <lineage>
        <taxon>Eukaryota</taxon>
        <taxon>Sar</taxon>
        <taxon>Stramenopiles</taxon>
        <taxon>Oomycota</taxon>
        <taxon>Peronosporomycetes</taxon>
        <taxon>Peronosporales</taxon>
        <taxon>Peronosporaceae</taxon>
        <taxon>Phytophthora</taxon>
    </lineage>
</organism>
<dbReference type="Gene3D" id="3.80.10.10">
    <property type="entry name" value="Ribonuclease Inhibitor"/>
    <property type="match status" value="1"/>
</dbReference>
<sequence length="703" mass="79536">MVESQKHLAHRLLGTVLKLLHTAILRCLFFLEPLLLLLQPIQLVLMAPGKGKRIKSPRASLPSLPLSVFSLVMEFAVSDYDQPLLPRARSPPGKYLRDVALVSKSWLHSVQQLTTQYNRETMAIRLKLGGKEEIKNIQQKVALGGAAVRDLRVFIGKEEKYSFGTPDYTLLSTETERVNVDWDSMLMEMPGLRRLDLGLVPLESKHLPKLVRAAGKHCLQLEILVLPRKAKQKKTVKGKKIEVVMKELYAAMGWFLKGGRGVLKQLTVPTRDEAKPHRSGTEFLENVAKFCPSIEYLDGSESAFDGCEGVRCEDKWMVSLETWEKFNRACTSLREFHWAPVPFADPFFRVFGEYPKPQLENLSITANLLWSWKEYLQSCGDETAAAIKDCYGKRAKHIAAVFSGCPELTNLTVGIDLQDYTDSPTRHFKIDAFGDEFWGAVAAHCPLLERFAIRNCANFEVLSVSPIRTFTDAALLSLADLEYLYSIETNAAVMCTGNGFFEYMHRVLAANTCYEDWRLLELSLGGQENGFFGVPRFYTVVIDLLRRLAEISEEDFGAAASSQKLDVYLSNPYHTKVSQQWSAVYMREQLRPLMNRVKEVHPSLSLNASVLNRSRDSFTKMDMFSLSWHPRNADRDMFYNSVDDTDYGAFSDPSDHMPPGMQNLFNELLGYNSQGGDSESDSDEDGDGGYIDEINQRDNFWGL</sequence>
<gene>
    <name evidence="2" type="ORF">PF005_g10218</name>
</gene>